<keyword evidence="2" id="KW-0800">Toxin</keyword>
<dbReference type="Proteomes" id="UP000663901">
    <property type="component" value="Chromosome"/>
</dbReference>
<dbReference type="InterPro" id="IPR057580">
    <property type="entry name" value="Deam_C"/>
</dbReference>
<evidence type="ECO:0000259" key="7">
    <source>
        <dbReference type="Pfam" id="PF21726"/>
    </source>
</evidence>
<dbReference type="EMBL" id="CP059084">
    <property type="protein sequence ID" value="QTC48314.1"/>
    <property type="molecule type" value="Genomic_DNA"/>
</dbReference>
<evidence type="ECO:0000259" key="6">
    <source>
        <dbReference type="Pfam" id="PF04829"/>
    </source>
</evidence>
<dbReference type="InterPro" id="IPR049271">
    <property type="entry name" value="DUF6862"/>
</dbReference>
<proteinExistence type="predicted"/>
<dbReference type="InterPro" id="IPR006914">
    <property type="entry name" value="VENN_dom"/>
</dbReference>
<evidence type="ECO:0000313" key="10">
    <source>
        <dbReference type="Proteomes" id="UP000663901"/>
    </source>
</evidence>
<evidence type="ECO:0000256" key="1">
    <source>
        <dbReference type="ARBA" id="ARBA00004219"/>
    </source>
</evidence>
<evidence type="ECO:0000256" key="2">
    <source>
        <dbReference type="ARBA" id="ARBA00022656"/>
    </source>
</evidence>
<protein>
    <submittedName>
        <fullName evidence="9">VENN motif pre-toxin domain-containing protein</fullName>
    </submittedName>
</protein>
<sequence>MNDREKETVSALATLAAGLSGGLAGSGAADMVAAAQAGKVTVENNYLSSTDKSRQTELNHKQSLTPKEQQERDALNRKDAETSKTLVDACMGGSASACTAARKDAQEKQDTYQSLGYQNQKEAQAGYQQIQQLLNGTSPEAKQTQELFNGMVSAYMRTGMSEEAAKSAVGYQLGAMYIVGGVAGIGSGKAVEGSLTGKNSTVKENAGIKPTVTAELEVNGQKFKDTNQTARPAEQANKDQPTLISDRVTSKEQSLVEKGKTNNLPLPNSNMANAHAEIGAIQQAYNAGKTQDANLTINVAGKDVCSYCRGDIAAAAQASGAKSITINAVDDKTGLPKTYVWEPGMKSIREIKK</sequence>
<feature type="region of interest" description="Disordered" evidence="5">
    <location>
        <begin position="223"/>
        <end position="268"/>
    </location>
</feature>
<dbReference type="Pfam" id="PF24241">
    <property type="entry name" value="Deam_C"/>
    <property type="match status" value="1"/>
</dbReference>
<feature type="compositionally biased region" description="Basic and acidic residues" evidence="5">
    <location>
        <begin position="68"/>
        <end position="80"/>
    </location>
</feature>
<evidence type="ECO:0000259" key="8">
    <source>
        <dbReference type="Pfam" id="PF24241"/>
    </source>
</evidence>
<name>A0A8A4K9C8_PANAN</name>
<feature type="domain" description="VENN motif-containing" evidence="6">
    <location>
        <begin position="1"/>
        <end position="48"/>
    </location>
</feature>
<dbReference type="GO" id="GO:0090729">
    <property type="term" value="F:toxin activity"/>
    <property type="evidence" value="ECO:0007669"/>
    <property type="project" value="UniProtKB-KW"/>
</dbReference>
<keyword evidence="4" id="KW-0843">Virulence</keyword>
<organism evidence="9 10">
    <name type="scientific">Pantoea ananas</name>
    <name type="common">Erwinia uredovora</name>
    <dbReference type="NCBI Taxonomy" id="553"/>
    <lineage>
        <taxon>Bacteria</taxon>
        <taxon>Pseudomonadati</taxon>
        <taxon>Pseudomonadota</taxon>
        <taxon>Gammaproteobacteria</taxon>
        <taxon>Enterobacterales</taxon>
        <taxon>Erwiniaceae</taxon>
        <taxon>Pantoea</taxon>
    </lineage>
</organism>
<evidence type="ECO:0000256" key="5">
    <source>
        <dbReference type="SAM" id="MobiDB-lite"/>
    </source>
</evidence>
<comment type="subcellular location">
    <subcellularLocation>
        <location evidence="1">Target cell</location>
        <location evidence="1">Target cell cytoplasm</location>
    </subcellularLocation>
</comment>
<feature type="domain" description="Putative cytidine deaminase C-terminal" evidence="8">
    <location>
        <begin position="209"/>
        <end position="351"/>
    </location>
</feature>
<feature type="region of interest" description="Disordered" evidence="5">
    <location>
        <begin position="49"/>
        <end position="80"/>
    </location>
</feature>
<reference evidence="9" key="1">
    <citation type="submission" date="2020-07" db="EMBL/GenBank/DDBJ databases">
        <title>Genome Sequences for Panteoa spp. that cause Center Rot in Onions.</title>
        <authorList>
            <person name="Asselin J.A."/>
            <person name="Helmann T."/>
            <person name="Beer S."/>
            <person name="Stodghill P."/>
        </authorList>
    </citation>
    <scope>NUCLEOTIDE SEQUENCE</scope>
    <source>
        <strain evidence="9">OC5a</strain>
    </source>
</reference>
<feature type="domain" description="DUF6862" evidence="7">
    <location>
        <begin position="64"/>
        <end position="113"/>
    </location>
</feature>
<dbReference type="Pfam" id="PF21726">
    <property type="entry name" value="DUF6862"/>
    <property type="match status" value="1"/>
</dbReference>
<dbReference type="Pfam" id="PF04829">
    <property type="entry name" value="PT-VENN"/>
    <property type="match status" value="1"/>
</dbReference>
<evidence type="ECO:0000313" key="9">
    <source>
        <dbReference type="EMBL" id="QTC48314.1"/>
    </source>
</evidence>
<feature type="compositionally biased region" description="Basic and acidic residues" evidence="5">
    <location>
        <begin position="248"/>
        <end position="260"/>
    </location>
</feature>
<evidence type="ECO:0000256" key="4">
    <source>
        <dbReference type="ARBA" id="ARBA00023026"/>
    </source>
</evidence>
<feature type="compositionally biased region" description="Basic and acidic residues" evidence="5">
    <location>
        <begin position="51"/>
        <end position="60"/>
    </location>
</feature>
<keyword evidence="3" id="KW-1266">Target cell cytoplasm</keyword>
<gene>
    <name evidence="9" type="ORF">H0Z12_17665</name>
</gene>
<evidence type="ECO:0000256" key="3">
    <source>
        <dbReference type="ARBA" id="ARBA00022913"/>
    </source>
</evidence>
<accession>A0A8A4K9C8</accession>
<dbReference type="AlphaFoldDB" id="A0A8A4K9C8"/>